<dbReference type="Pfam" id="PF02594">
    <property type="entry name" value="DUF167"/>
    <property type="match status" value="1"/>
</dbReference>
<gene>
    <name evidence="3" type="ORF">GCM10011395_23910</name>
</gene>
<dbReference type="PANTHER" id="PTHR13420:SF7">
    <property type="entry name" value="UPF0235 PROTEIN C15ORF40"/>
    <property type="match status" value="1"/>
</dbReference>
<dbReference type="RefSeq" id="WP_188447759.1">
    <property type="nucleotide sequence ID" value="NZ_BMDW01000014.1"/>
</dbReference>
<keyword evidence="4" id="KW-1185">Reference proteome</keyword>
<reference evidence="4" key="1">
    <citation type="journal article" date="2019" name="Int. J. Syst. Evol. Microbiol.">
        <title>The Global Catalogue of Microorganisms (GCM) 10K type strain sequencing project: providing services to taxonomists for standard genome sequencing and annotation.</title>
        <authorList>
            <consortium name="The Broad Institute Genomics Platform"/>
            <consortium name="The Broad Institute Genome Sequencing Center for Infectious Disease"/>
            <person name="Wu L."/>
            <person name="Ma J."/>
        </authorList>
    </citation>
    <scope>NUCLEOTIDE SEQUENCE [LARGE SCALE GENOMIC DNA]</scope>
    <source>
        <strain evidence="4">CGMCC 1.10106</strain>
    </source>
</reference>
<dbReference type="Gene3D" id="3.30.1200.10">
    <property type="entry name" value="YggU-like"/>
    <property type="match status" value="1"/>
</dbReference>
<comment type="caution">
    <text evidence="3">The sequence shown here is derived from an EMBL/GenBank/DDBJ whole genome shotgun (WGS) entry which is preliminary data.</text>
</comment>
<dbReference type="HAMAP" id="MF_00634">
    <property type="entry name" value="UPF0235"/>
    <property type="match status" value="1"/>
</dbReference>
<organism evidence="3 4">
    <name type="scientific">Sphingomonas psychrolutea</name>
    <dbReference type="NCBI Taxonomy" id="1259676"/>
    <lineage>
        <taxon>Bacteria</taxon>
        <taxon>Pseudomonadati</taxon>
        <taxon>Pseudomonadota</taxon>
        <taxon>Alphaproteobacteria</taxon>
        <taxon>Sphingomonadales</taxon>
        <taxon>Sphingomonadaceae</taxon>
        <taxon>Sphingomonas</taxon>
    </lineage>
</organism>
<evidence type="ECO:0000256" key="2">
    <source>
        <dbReference type="HAMAP-Rule" id="MF_00634"/>
    </source>
</evidence>
<accession>A0ABQ1GY95</accession>
<dbReference type="InterPro" id="IPR003746">
    <property type="entry name" value="DUF167"/>
</dbReference>
<dbReference type="SUPFAM" id="SSF69786">
    <property type="entry name" value="YggU-like"/>
    <property type="match status" value="1"/>
</dbReference>
<dbReference type="Proteomes" id="UP000618591">
    <property type="component" value="Unassembled WGS sequence"/>
</dbReference>
<comment type="similarity">
    <text evidence="1 2">Belongs to the UPF0235 family.</text>
</comment>
<protein>
    <recommendedName>
        <fullName evidence="2">UPF0235 protein GCM10011395_23910</fullName>
    </recommendedName>
</protein>
<proteinExistence type="inferred from homology"/>
<dbReference type="InterPro" id="IPR036591">
    <property type="entry name" value="YggU-like_sf"/>
</dbReference>
<dbReference type="PANTHER" id="PTHR13420">
    <property type="entry name" value="UPF0235 PROTEIN C15ORF40"/>
    <property type="match status" value="1"/>
</dbReference>
<dbReference type="SMART" id="SM01152">
    <property type="entry name" value="DUF167"/>
    <property type="match status" value="1"/>
</dbReference>
<evidence type="ECO:0000313" key="4">
    <source>
        <dbReference type="Proteomes" id="UP000618591"/>
    </source>
</evidence>
<evidence type="ECO:0000313" key="3">
    <source>
        <dbReference type="EMBL" id="GGA52784.1"/>
    </source>
</evidence>
<sequence length="97" mass="10305">MSRIKHTMPPRDDLERLIDAHGHLTIRATPNAGTNAIRLPAMGAPGVVNVRTTVTPEDGKANDAVLALLVKALGCPRSALTLVRGATARDKVIHIAR</sequence>
<name>A0ABQ1GY95_9SPHN</name>
<evidence type="ECO:0000256" key="1">
    <source>
        <dbReference type="ARBA" id="ARBA00010364"/>
    </source>
</evidence>
<dbReference type="NCBIfam" id="TIGR00251">
    <property type="entry name" value="DUF167 family protein"/>
    <property type="match status" value="1"/>
</dbReference>
<dbReference type="EMBL" id="BMDW01000014">
    <property type="protein sequence ID" value="GGA52784.1"/>
    <property type="molecule type" value="Genomic_DNA"/>
</dbReference>